<dbReference type="PANTHER" id="PTHR11690">
    <property type="entry name" value="AMILORIDE-SENSITIVE SODIUM CHANNEL-RELATED"/>
    <property type="match status" value="1"/>
</dbReference>
<proteinExistence type="inferred from homology"/>
<protein>
    <submittedName>
        <fullName evidence="14">Uncharacterized protein</fullName>
    </submittedName>
</protein>
<dbReference type="InterPro" id="IPR020903">
    <property type="entry name" value="ENaC_CS"/>
</dbReference>
<dbReference type="PANTHER" id="PTHR11690:SF288">
    <property type="entry name" value="AMILORIDE-SENSITIVE NA+ CHANNEL-RELATED"/>
    <property type="match status" value="1"/>
</dbReference>
<evidence type="ECO:0000313" key="14">
    <source>
        <dbReference type="EMBL" id="KAK9883364.1"/>
    </source>
</evidence>
<dbReference type="PRINTS" id="PR01078">
    <property type="entry name" value="AMINACHANNEL"/>
</dbReference>
<sequence>MELQNKSDKKRDVKEEEYHLDVPEESFWEGIKRHVRSYCEIASIQGLNYMVKDGVSWFERAWWIIVFILCIGGCSYMVFKIIDKWNTTPVLVSLATKETSIHEVPFPAVTICPETKISRSCLNYTETLRKRRSGKGSEIELQENLYFDFMSLLCRPDNHVASFDSFQKMNETEKGFDPNILMLNDYAEFLDECKSVTLDNAYCKWMGKVVECKKILTPILTDEGMCYSFNMFDVRDIYSDVNKMEYYDESRRNPDWDPDSGYPEGKLDDVYPRRAFMNGAKNALEVVILTKKSDVYYSCRDFALQGIRVTLNMPGRIPRPSQVFFSVGFDRLTTVAVTPSYMTTTSTVRDYDPQDRNCYFGKERKLKYFKLYSQSNCNMECFTNYTINYCGCSHFFMPRDANTSICSLDKRFCLEEARVNYPKSILSEYLKSSQESQSDGACDCLPMCTDLNYNSEISSGFWTINAEEEYEISKDYHASAVKVFFKSSYFLPTEKSELYGFTDFVSNAGGVLGLFTGFSLFSLAEIIYFLSIRLIENYRRYGYWAGERVSDTE</sequence>
<evidence type="ECO:0000256" key="1">
    <source>
        <dbReference type="ARBA" id="ARBA00004141"/>
    </source>
</evidence>
<comment type="caution">
    <text evidence="14">The sequence shown here is derived from an EMBL/GenBank/DDBJ whole genome shotgun (WGS) entry which is preliminary data.</text>
</comment>
<evidence type="ECO:0000256" key="8">
    <source>
        <dbReference type="ARBA" id="ARBA00023065"/>
    </source>
</evidence>
<dbReference type="Pfam" id="PF00858">
    <property type="entry name" value="ASC"/>
    <property type="match status" value="1"/>
</dbReference>
<comment type="subcellular location">
    <subcellularLocation>
        <location evidence="1">Membrane</location>
        <topology evidence="1">Multi-pass membrane protein</topology>
    </subcellularLocation>
</comment>
<keyword evidence="15" id="KW-1185">Reference proteome</keyword>
<keyword evidence="11 12" id="KW-0407">Ion channel</keyword>
<dbReference type="AlphaFoldDB" id="A0AAW1UUW3"/>
<keyword evidence="8 12" id="KW-0406">Ion transport</keyword>
<evidence type="ECO:0000256" key="4">
    <source>
        <dbReference type="ARBA" id="ARBA00022461"/>
    </source>
</evidence>
<evidence type="ECO:0000256" key="6">
    <source>
        <dbReference type="ARBA" id="ARBA00022989"/>
    </source>
</evidence>
<gene>
    <name evidence="14" type="ORF">WA026_001537</name>
</gene>
<dbReference type="Gene3D" id="2.60.470.10">
    <property type="entry name" value="Acid-sensing ion channels like domains"/>
    <property type="match status" value="1"/>
</dbReference>
<name>A0AAW1UUW3_9CUCU</name>
<evidence type="ECO:0000256" key="3">
    <source>
        <dbReference type="ARBA" id="ARBA00022448"/>
    </source>
</evidence>
<feature type="transmembrane region" description="Helical" evidence="13">
    <location>
        <begin position="61"/>
        <end position="79"/>
    </location>
</feature>
<reference evidence="14 15" key="1">
    <citation type="submission" date="2023-03" db="EMBL/GenBank/DDBJ databases">
        <title>Genome insight into feeding habits of ladybird beetles.</title>
        <authorList>
            <person name="Li H.-S."/>
            <person name="Huang Y.-H."/>
            <person name="Pang H."/>
        </authorList>
    </citation>
    <scope>NUCLEOTIDE SEQUENCE [LARGE SCALE GENOMIC DNA]</scope>
    <source>
        <strain evidence="14">SYSU_2023b</strain>
        <tissue evidence="14">Whole body</tissue>
    </source>
</reference>
<dbReference type="GO" id="GO:0015280">
    <property type="term" value="F:ligand-gated sodium channel activity"/>
    <property type="evidence" value="ECO:0007669"/>
    <property type="project" value="TreeGrafter"/>
</dbReference>
<evidence type="ECO:0000256" key="10">
    <source>
        <dbReference type="ARBA" id="ARBA00023201"/>
    </source>
</evidence>
<evidence type="ECO:0000256" key="12">
    <source>
        <dbReference type="RuleBase" id="RU000679"/>
    </source>
</evidence>
<dbReference type="EMBL" id="JARQZJ010000091">
    <property type="protein sequence ID" value="KAK9883364.1"/>
    <property type="molecule type" value="Genomic_DNA"/>
</dbReference>
<dbReference type="Gene3D" id="1.10.287.770">
    <property type="entry name" value="YojJ-like"/>
    <property type="match status" value="1"/>
</dbReference>
<keyword evidence="9 13" id="KW-0472">Membrane</keyword>
<evidence type="ECO:0000256" key="2">
    <source>
        <dbReference type="ARBA" id="ARBA00007193"/>
    </source>
</evidence>
<keyword evidence="10 12" id="KW-0739">Sodium transport</keyword>
<evidence type="ECO:0000256" key="9">
    <source>
        <dbReference type="ARBA" id="ARBA00023136"/>
    </source>
</evidence>
<organism evidence="14 15">
    <name type="scientific">Henosepilachna vigintioctopunctata</name>
    <dbReference type="NCBI Taxonomy" id="420089"/>
    <lineage>
        <taxon>Eukaryota</taxon>
        <taxon>Metazoa</taxon>
        <taxon>Ecdysozoa</taxon>
        <taxon>Arthropoda</taxon>
        <taxon>Hexapoda</taxon>
        <taxon>Insecta</taxon>
        <taxon>Pterygota</taxon>
        <taxon>Neoptera</taxon>
        <taxon>Endopterygota</taxon>
        <taxon>Coleoptera</taxon>
        <taxon>Polyphaga</taxon>
        <taxon>Cucujiformia</taxon>
        <taxon>Coccinelloidea</taxon>
        <taxon>Coccinellidae</taxon>
        <taxon>Epilachninae</taxon>
        <taxon>Epilachnini</taxon>
        <taxon>Henosepilachna</taxon>
    </lineage>
</organism>
<evidence type="ECO:0000256" key="13">
    <source>
        <dbReference type="SAM" id="Phobius"/>
    </source>
</evidence>
<dbReference type="GO" id="GO:0005886">
    <property type="term" value="C:plasma membrane"/>
    <property type="evidence" value="ECO:0007669"/>
    <property type="project" value="TreeGrafter"/>
</dbReference>
<keyword evidence="4 12" id="KW-0894">Sodium channel</keyword>
<evidence type="ECO:0000256" key="7">
    <source>
        <dbReference type="ARBA" id="ARBA00023053"/>
    </source>
</evidence>
<feature type="transmembrane region" description="Helical" evidence="13">
    <location>
        <begin position="511"/>
        <end position="530"/>
    </location>
</feature>
<accession>A0AAW1UUW3</accession>
<evidence type="ECO:0000256" key="5">
    <source>
        <dbReference type="ARBA" id="ARBA00022692"/>
    </source>
</evidence>
<dbReference type="Proteomes" id="UP001431783">
    <property type="component" value="Unassembled WGS sequence"/>
</dbReference>
<comment type="similarity">
    <text evidence="2 12">Belongs to the amiloride-sensitive sodium channel (TC 1.A.6) family.</text>
</comment>
<keyword evidence="7" id="KW-0915">Sodium</keyword>
<keyword evidence="3 12" id="KW-0813">Transport</keyword>
<evidence type="ECO:0000256" key="11">
    <source>
        <dbReference type="ARBA" id="ARBA00023303"/>
    </source>
</evidence>
<keyword evidence="6 13" id="KW-1133">Transmembrane helix</keyword>
<dbReference type="InterPro" id="IPR001873">
    <property type="entry name" value="ENaC"/>
</dbReference>
<dbReference type="PROSITE" id="PS01206">
    <property type="entry name" value="ASC"/>
    <property type="match status" value="1"/>
</dbReference>
<keyword evidence="5 12" id="KW-0812">Transmembrane</keyword>
<evidence type="ECO:0000313" key="15">
    <source>
        <dbReference type="Proteomes" id="UP001431783"/>
    </source>
</evidence>